<keyword evidence="7" id="KW-1185">Reference proteome</keyword>
<keyword evidence="4" id="KW-0564">Palmitate</keyword>
<gene>
    <name evidence="6" type="primary">araN_1</name>
    <name evidence="6" type="ORF">KSZ_51020</name>
</gene>
<dbReference type="Pfam" id="PF01547">
    <property type="entry name" value="SBP_bac_1"/>
    <property type="match status" value="1"/>
</dbReference>
<dbReference type="PANTHER" id="PTHR43649">
    <property type="entry name" value="ARABINOSE-BINDING PROTEIN-RELATED"/>
    <property type="match status" value="1"/>
</dbReference>
<name>A0ABQ3VN40_9CHLR</name>
<keyword evidence="3" id="KW-0472">Membrane</keyword>
<evidence type="ECO:0000256" key="4">
    <source>
        <dbReference type="ARBA" id="ARBA00023139"/>
    </source>
</evidence>
<evidence type="ECO:0000313" key="7">
    <source>
        <dbReference type="Proteomes" id="UP000635565"/>
    </source>
</evidence>
<protein>
    <submittedName>
        <fullName evidence="6">Arabinose-binding protein</fullName>
    </submittedName>
</protein>
<keyword evidence="1" id="KW-1003">Cell membrane</keyword>
<evidence type="ECO:0000256" key="2">
    <source>
        <dbReference type="ARBA" id="ARBA00022729"/>
    </source>
</evidence>
<accession>A0ABQ3VN40</accession>
<organism evidence="6 7">
    <name type="scientific">Dictyobacter formicarum</name>
    <dbReference type="NCBI Taxonomy" id="2778368"/>
    <lineage>
        <taxon>Bacteria</taxon>
        <taxon>Bacillati</taxon>
        <taxon>Chloroflexota</taxon>
        <taxon>Ktedonobacteria</taxon>
        <taxon>Ktedonobacterales</taxon>
        <taxon>Dictyobacteraceae</taxon>
        <taxon>Dictyobacter</taxon>
    </lineage>
</organism>
<dbReference type="EMBL" id="BNJJ01000015">
    <property type="protein sequence ID" value="GHO87096.1"/>
    <property type="molecule type" value="Genomic_DNA"/>
</dbReference>
<dbReference type="Proteomes" id="UP000635565">
    <property type="component" value="Unassembled WGS sequence"/>
</dbReference>
<evidence type="ECO:0000256" key="3">
    <source>
        <dbReference type="ARBA" id="ARBA00023136"/>
    </source>
</evidence>
<sequence>MSVGSGNWTLKGYSVNDTVGDRIVNVVPLLMIALYEREEHTMKSISRRTFLSGTGGLIVSGGVSEILLSGCAPAVNTGAKKVLKAWVFSSGRYKWHVKSWKLYQQRKNPDFVIDWTLLPYQQMHDMVLITSQAGSGGPDIADIEISAFSRFIKGDVIFVDLTPRLQQAGVLDDFYGPSALAPWSWQGKVYGLGSQLNTCFLAYRWDLLEKAGVKTPFITWDDFAEQAKRYHQNTGQYLIDFPYNDWTSWWVMALQQDSGFFGPDSKLTFTSAQGLNTLQYQKQAIDSWSVLRPLGQSYNTALSTGAIACVMGPPWNFGSQVEQVAANTSGKWHVQPLPRWTPHSSPTATWGGTGTTTLKTSHYPDEAIDFILFEHTTPDALYFDFAARQIWPAYKPALLDPRLNEPLAFFDHQRVGNLIRTLSPEINKWYTSPFWSETTDAFVRKAVTPCLLQGNAPEAALLAAQHEVNRIVSLETA</sequence>
<dbReference type="Gene3D" id="3.40.190.10">
    <property type="entry name" value="Periplasmic binding protein-like II"/>
    <property type="match status" value="1"/>
</dbReference>
<dbReference type="SUPFAM" id="SSF53850">
    <property type="entry name" value="Periplasmic binding protein-like II"/>
    <property type="match status" value="1"/>
</dbReference>
<dbReference type="RefSeq" id="WP_236023057.1">
    <property type="nucleotide sequence ID" value="NZ_BNJJ01000015.1"/>
</dbReference>
<keyword evidence="5" id="KW-0449">Lipoprotein</keyword>
<keyword evidence="2" id="KW-0732">Signal</keyword>
<reference evidence="6 7" key="1">
    <citation type="journal article" date="2021" name="Int. J. Syst. Evol. Microbiol.">
        <title>Reticulibacter mediterranei gen. nov., sp. nov., within the new family Reticulibacteraceae fam. nov., and Ktedonospora formicarum gen. nov., sp. nov., Ktedonobacter robiniae sp. nov., Dictyobacter formicarum sp. nov. and Dictyobacter arantiisoli sp. nov., belonging to the class Ktedonobacteria.</title>
        <authorList>
            <person name="Yabe S."/>
            <person name="Zheng Y."/>
            <person name="Wang C.M."/>
            <person name="Sakai Y."/>
            <person name="Abe K."/>
            <person name="Yokota A."/>
            <person name="Donadio S."/>
            <person name="Cavaletti L."/>
            <person name="Monciardini P."/>
        </authorList>
    </citation>
    <scope>NUCLEOTIDE SEQUENCE [LARGE SCALE GENOMIC DNA]</scope>
    <source>
        <strain evidence="6 7">SOSP1-9</strain>
    </source>
</reference>
<evidence type="ECO:0000256" key="1">
    <source>
        <dbReference type="ARBA" id="ARBA00022475"/>
    </source>
</evidence>
<dbReference type="InterPro" id="IPR050490">
    <property type="entry name" value="Bact_solute-bd_prot1"/>
</dbReference>
<proteinExistence type="predicted"/>
<evidence type="ECO:0000256" key="5">
    <source>
        <dbReference type="ARBA" id="ARBA00023288"/>
    </source>
</evidence>
<evidence type="ECO:0000313" key="6">
    <source>
        <dbReference type="EMBL" id="GHO87096.1"/>
    </source>
</evidence>
<dbReference type="PANTHER" id="PTHR43649:SF33">
    <property type="entry name" value="POLYGALACTURONAN_RHAMNOGALACTURONAN-BINDING PROTEIN YTCQ"/>
    <property type="match status" value="1"/>
</dbReference>
<comment type="caution">
    <text evidence="6">The sequence shown here is derived from an EMBL/GenBank/DDBJ whole genome shotgun (WGS) entry which is preliminary data.</text>
</comment>
<dbReference type="InterPro" id="IPR006059">
    <property type="entry name" value="SBP"/>
</dbReference>